<dbReference type="STRING" id="264697.ABE28_008885"/>
<organism evidence="3 4">
    <name type="scientific">Peribacillus muralis</name>
    <dbReference type="NCBI Taxonomy" id="264697"/>
    <lineage>
        <taxon>Bacteria</taxon>
        <taxon>Bacillati</taxon>
        <taxon>Bacillota</taxon>
        <taxon>Bacilli</taxon>
        <taxon>Bacillales</taxon>
        <taxon>Bacillaceae</taxon>
        <taxon>Peribacillus</taxon>
    </lineage>
</organism>
<dbReference type="PANTHER" id="PTHR30603">
    <property type="entry name" value="RNA POLYMERASE SIGMA FACTOR RPO"/>
    <property type="match status" value="1"/>
</dbReference>
<dbReference type="GO" id="GO:0016987">
    <property type="term" value="F:sigma factor activity"/>
    <property type="evidence" value="ECO:0007669"/>
    <property type="project" value="InterPro"/>
</dbReference>
<dbReference type="Pfam" id="PF08281">
    <property type="entry name" value="Sigma70_r4_2"/>
    <property type="match status" value="1"/>
</dbReference>
<keyword evidence="4" id="KW-1185">Reference proteome</keyword>
<proteinExistence type="predicted"/>
<protein>
    <recommendedName>
        <fullName evidence="5">RNA polymerase sigma-70 region 2 domain-containing protein</fullName>
    </recommendedName>
</protein>
<dbReference type="Gene3D" id="1.10.10.10">
    <property type="entry name" value="Winged helix-like DNA-binding domain superfamily/Winged helix DNA-binding domain"/>
    <property type="match status" value="1"/>
</dbReference>
<dbReference type="GO" id="GO:0003677">
    <property type="term" value="F:DNA binding"/>
    <property type="evidence" value="ECO:0007669"/>
    <property type="project" value="InterPro"/>
</dbReference>
<dbReference type="Proteomes" id="UP000077926">
    <property type="component" value="Chromosome"/>
</dbReference>
<sequence length="207" mass="24601">MKIHLATDTQLEEITKHDHDCPPSLLGEVVEEMLNRNLFDRMITHCCKMVFGSFNRMKELHSMELEDFLQIGRTAVFKAVKMFEPGKGKSFSSFVHMFIKQRIVECIKFLERDRRDQRNEFRDIETEDGLNMFYFMPSQTNVEKFVINKIMIEDFLNQLTERQRQVMELYLKDHNFEEIAEMLGRKGKGRSLNKTYNDAMKKLRKGA</sequence>
<dbReference type="InterPro" id="IPR036388">
    <property type="entry name" value="WH-like_DNA-bd_sf"/>
</dbReference>
<dbReference type="Gene3D" id="1.10.1740.10">
    <property type="match status" value="1"/>
</dbReference>
<dbReference type="RefSeq" id="WP_064465829.1">
    <property type="nucleotide sequence ID" value="NZ_JBCNGE010000019.1"/>
</dbReference>
<evidence type="ECO:0000259" key="1">
    <source>
        <dbReference type="Pfam" id="PF04542"/>
    </source>
</evidence>
<dbReference type="SUPFAM" id="SSF88946">
    <property type="entry name" value="Sigma2 domain of RNA polymerase sigma factors"/>
    <property type="match status" value="1"/>
</dbReference>
<dbReference type="EMBL" id="CP017080">
    <property type="protein sequence ID" value="AOH54466.1"/>
    <property type="molecule type" value="Genomic_DNA"/>
</dbReference>
<name>A0A1B3XMN4_9BACI</name>
<reference evidence="3 4" key="1">
    <citation type="submission" date="2016-08" db="EMBL/GenBank/DDBJ databases">
        <title>Complete genome sequence of Bacillus muralis G25-68, a strain with toxicity to nematodes.</title>
        <authorList>
            <person name="Zheng Z."/>
        </authorList>
    </citation>
    <scope>NUCLEOTIDE SEQUENCE [LARGE SCALE GENOMIC DNA]</scope>
    <source>
        <strain evidence="3 4">G25-68</strain>
    </source>
</reference>
<dbReference type="GO" id="GO:0006352">
    <property type="term" value="P:DNA-templated transcription initiation"/>
    <property type="evidence" value="ECO:0007669"/>
    <property type="project" value="InterPro"/>
</dbReference>
<dbReference type="SUPFAM" id="SSF88659">
    <property type="entry name" value="Sigma3 and sigma4 domains of RNA polymerase sigma factors"/>
    <property type="match status" value="1"/>
</dbReference>
<evidence type="ECO:0008006" key="5">
    <source>
        <dbReference type="Google" id="ProtNLM"/>
    </source>
</evidence>
<feature type="domain" description="RNA polymerase sigma-70 region 2" evidence="1">
    <location>
        <begin position="62"/>
        <end position="105"/>
    </location>
</feature>
<dbReference type="OrthoDB" id="2966762at2"/>
<accession>A0A1B3XMN4</accession>
<dbReference type="NCBIfam" id="TIGR02937">
    <property type="entry name" value="sigma70-ECF"/>
    <property type="match status" value="1"/>
</dbReference>
<evidence type="ECO:0000313" key="4">
    <source>
        <dbReference type="Proteomes" id="UP000077926"/>
    </source>
</evidence>
<evidence type="ECO:0000313" key="3">
    <source>
        <dbReference type="EMBL" id="AOH54466.1"/>
    </source>
</evidence>
<dbReference type="AlphaFoldDB" id="A0A1B3XMN4"/>
<dbReference type="KEGG" id="bmur:ABE28_008885"/>
<dbReference type="Pfam" id="PF04542">
    <property type="entry name" value="Sigma70_r2"/>
    <property type="match status" value="1"/>
</dbReference>
<dbReference type="InterPro" id="IPR013325">
    <property type="entry name" value="RNA_pol_sigma_r2"/>
</dbReference>
<dbReference type="InterPro" id="IPR014284">
    <property type="entry name" value="RNA_pol_sigma-70_dom"/>
</dbReference>
<dbReference type="InterPro" id="IPR050239">
    <property type="entry name" value="Sigma-70_RNA_pol_init_factors"/>
</dbReference>
<gene>
    <name evidence="3" type="ORF">ABE28_008885</name>
</gene>
<dbReference type="InterPro" id="IPR007627">
    <property type="entry name" value="RNA_pol_sigma70_r2"/>
</dbReference>
<dbReference type="InterPro" id="IPR013249">
    <property type="entry name" value="RNA_pol_sigma70_r4_t2"/>
</dbReference>
<feature type="domain" description="RNA polymerase sigma factor 70 region 4 type 2" evidence="2">
    <location>
        <begin position="151"/>
        <end position="185"/>
    </location>
</feature>
<dbReference type="InterPro" id="IPR013324">
    <property type="entry name" value="RNA_pol_sigma_r3/r4-like"/>
</dbReference>
<dbReference type="PANTHER" id="PTHR30603:SF47">
    <property type="entry name" value="RNA POLYMERASE SIGMA FACTOR SIGD, CHLOROPLASTIC"/>
    <property type="match status" value="1"/>
</dbReference>
<evidence type="ECO:0000259" key="2">
    <source>
        <dbReference type="Pfam" id="PF08281"/>
    </source>
</evidence>